<reference evidence="2 3" key="1">
    <citation type="journal article" date="2022" name="Nat. Ecol. Evol.">
        <title>A masculinizing supergene underlies an exaggerated male reproductive morph in a spider.</title>
        <authorList>
            <person name="Hendrickx F."/>
            <person name="De Corte Z."/>
            <person name="Sonet G."/>
            <person name="Van Belleghem S.M."/>
            <person name="Kostlbacher S."/>
            <person name="Vangestel C."/>
        </authorList>
    </citation>
    <scope>NUCLEOTIDE SEQUENCE [LARGE SCALE GENOMIC DNA]</scope>
    <source>
        <strain evidence="2">W744_W776</strain>
    </source>
</reference>
<name>A0AAV6VYB0_9ARAC</name>
<comment type="caution">
    <text evidence="2">The sequence shown here is derived from an EMBL/GenBank/DDBJ whole genome shotgun (WGS) entry which is preliminary data.</text>
</comment>
<feature type="compositionally biased region" description="Polar residues" evidence="1">
    <location>
        <begin position="78"/>
        <end position="141"/>
    </location>
</feature>
<sequence>MMKVANIAFSIIPRLQGTIVFSGVLSDETENNNAAKWTLSAMERYMRDRSEGSVALGLVSQPPLPKQRSPKHPPINQEIHTPPTNQQYSSHPPANTATEAQESAGEETSPSWASSSTGGNNTPSYGSNGVTFEFNNDNSNVTPTTPVITTTGCTPHSTPKKGSVRSSSADLLKLDSLEQGLELSLSKPGGRRSRKDSEDSVKSGGKGGTPTKTSKLRKLLRRTHSAGCSKDAQDQGQYVKGKTVSFGFVVEYLAINCVFQNGPYSFG</sequence>
<accession>A0AAV6VYB0</accession>
<dbReference type="Proteomes" id="UP000827092">
    <property type="component" value="Unassembled WGS sequence"/>
</dbReference>
<keyword evidence="3" id="KW-1185">Reference proteome</keyword>
<evidence type="ECO:0000256" key="1">
    <source>
        <dbReference type="SAM" id="MobiDB-lite"/>
    </source>
</evidence>
<evidence type="ECO:0000313" key="2">
    <source>
        <dbReference type="EMBL" id="KAG8201053.1"/>
    </source>
</evidence>
<protein>
    <recommendedName>
        <fullName evidence="4">Rho-GAP domain-containing protein</fullName>
    </recommendedName>
</protein>
<organism evidence="2 3">
    <name type="scientific">Oedothorax gibbosus</name>
    <dbReference type="NCBI Taxonomy" id="931172"/>
    <lineage>
        <taxon>Eukaryota</taxon>
        <taxon>Metazoa</taxon>
        <taxon>Ecdysozoa</taxon>
        <taxon>Arthropoda</taxon>
        <taxon>Chelicerata</taxon>
        <taxon>Arachnida</taxon>
        <taxon>Araneae</taxon>
        <taxon>Araneomorphae</taxon>
        <taxon>Entelegynae</taxon>
        <taxon>Araneoidea</taxon>
        <taxon>Linyphiidae</taxon>
        <taxon>Erigoninae</taxon>
        <taxon>Oedothorax</taxon>
    </lineage>
</organism>
<proteinExistence type="predicted"/>
<gene>
    <name evidence="2" type="ORF">JTE90_002728</name>
</gene>
<dbReference type="AlphaFoldDB" id="A0AAV6VYB0"/>
<feature type="compositionally biased region" description="Low complexity" evidence="1">
    <location>
        <begin position="142"/>
        <end position="155"/>
    </location>
</feature>
<feature type="region of interest" description="Disordered" evidence="1">
    <location>
        <begin position="59"/>
        <end position="167"/>
    </location>
</feature>
<feature type="region of interest" description="Disordered" evidence="1">
    <location>
        <begin position="182"/>
        <end position="214"/>
    </location>
</feature>
<dbReference type="EMBL" id="JAFNEN010000009">
    <property type="protein sequence ID" value="KAG8201053.1"/>
    <property type="molecule type" value="Genomic_DNA"/>
</dbReference>
<evidence type="ECO:0000313" key="3">
    <source>
        <dbReference type="Proteomes" id="UP000827092"/>
    </source>
</evidence>
<evidence type="ECO:0008006" key="4">
    <source>
        <dbReference type="Google" id="ProtNLM"/>
    </source>
</evidence>